<dbReference type="eggNOG" id="KOG2043">
    <property type="taxonomic scope" value="Eukaryota"/>
</dbReference>
<dbReference type="InterPro" id="IPR036420">
    <property type="entry name" value="BRCT_dom_sf"/>
</dbReference>
<evidence type="ECO:0000256" key="4">
    <source>
        <dbReference type="SAM" id="MobiDB-lite"/>
    </source>
</evidence>
<feature type="compositionally biased region" description="Polar residues" evidence="4">
    <location>
        <begin position="215"/>
        <end position="224"/>
    </location>
</feature>
<sequence length="525" mass="60194">MPAVEGMRDVVATVSGYHGDERHRLVRLIAETGASYVGAMSRSITHLVCWRLEGKKYDIARRLRTRVVSHRWFVDCLKEGRRLPEKPYVLESGEEAGPVPELPTFPRSRSKRNASMEDRCLKELPDDFCNTSYATDVLVVADSGSDCEHQRWSDSSLLKENFVGDHKNSKIGATHVKERRKRLKHAQKSNNEDALDPEDNISSLMVARKGRHESSYTSSRSASKQKGDLSKLLHNDDASMMRKRNSLMKKESRTKHAGYLIESCENETSMNLKCRILCPLKIEEKQGRQDCDKVPWTVCMIMVKPVSMILRKVRIKKILNWVKVQEAFSQVIHPDKNQLSVLRKQIKEALTLQLMMTREVMRKPLWKNQPVVKGKQNFPVSFAGLIFHPQGASYHVDTDFVIHAFKNGRILWGKVSTCPLCKTSFAWISKIDEAGTSDQKIYSQTIPCLTSTDTFIFDDSLYGLPESPSGQGACYQCHCREPEELLLSCHVCRSQWVHSYCLDPPLTPWTCIHCRDLRMLYQRYR</sequence>
<feature type="compositionally biased region" description="Basic and acidic residues" evidence="4">
    <location>
        <begin position="225"/>
        <end position="237"/>
    </location>
</feature>
<dbReference type="SMART" id="SM00292">
    <property type="entry name" value="BRCT"/>
    <property type="match status" value="1"/>
</dbReference>
<evidence type="ECO:0000256" key="2">
    <source>
        <dbReference type="ARBA" id="ARBA00022771"/>
    </source>
</evidence>
<dbReference type="PANTHER" id="PTHR47776:SF2">
    <property type="entry name" value="RING-TYPE E3 UBIQUITIN TRANSFERASE BRCA1"/>
    <property type="match status" value="1"/>
</dbReference>
<keyword evidence="2" id="KW-0863">Zinc-finger</keyword>
<keyword evidence="1" id="KW-0479">Metal-binding</keyword>
<proteinExistence type="predicted"/>
<dbReference type="Gramene" id="OGLUM08G15310.2">
    <property type="protein sequence ID" value="OGLUM08G15310.2"/>
    <property type="gene ID" value="OGLUM08G15310"/>
</dbReference>
<dbReference type="PANTHER" id="PTHR47776">
    <property type="entry name" value="F5A8.9 PROTEIN"/>
    <property type="match status" value="1"/>
</dbReference>
<feature type="compositionally biased region" description="Basic residues" evidence="4">
    <location>
        <begin position="177"/>
        <end position="187"/>
    </location>
</feature>
<evidence type="ECO:0000313" key="6">
    <source>
        <dbReference type="EnsemblPlants" id="OGLUM08G15310.2"/>
    </source>
</evidence>
<dbReference type="AlphaFoldDB" id="A0A0E0AVA8"/>
<dbReference type="HOGENOM" id="CLU_024969_0_0_1"/>
<dbReference type="Gene3D" id="3.40.50.10190">
    <property type="entry name" value="BRCT domain"/>
    <property type="match status" value="1"/>
</dbReference>
<dbReference type="InterPro" id="IPR019786">
    <property type="entry name" value="Zinc_finger_PHD-type_CS"/>
</dbReference>
<organism evidence="6">
    <name type="scientific">Oryza glumipatula</name>
    <dbReference type="NCBI Taxonomy" id="40148"/>
    <lineage>
        <taxon>Eukaryota</taxon>
        <taxon>Viridiplantae</taxon>
        <taxon>Streptophyta</taxon>
        <taxon>Embryophyta</taxon>
        <taxon>Tracheophyta</taxon>
        <taxon>Spermatophyta</taxon>
        <taxon>Magnoliopsida</taxon>
        <taxon>Liliopsida</taxon>
        <taxon>Poales</taxon>
        <taxon>Poaceae</taxon>
        <taxon>BOP clade</taxon>
        <taxon>Oryzoideae</taxon>
        <taxon>Oryzeae</taxon>
        <taxon>Oryzinae</taxon>
        <taxon>Oryza</taxon>
    </lineage>
</organism>
<evidence type="ECO:0000256" key="3">
    <source>
        <dbReference type="ARBA" id="ARBA00022833"/>
    </source>
</evidence>
<evidence type="ECO:0000313" key="7">
    <source>
        <dbReference type="Proteomes" id="UP000026961"/>
    </source>
</evidence>
<dbReference type="InterPro" id="IPR001357">
    <property type="entry name" value="BRCT_dom"/>
</dbReference>
<keyword evidence="3" id="KW-0862">Zinc</keyword>
<dbReference type="Proteomes" id="UP000026961">
    <property type="component" value="Chromosome 8"/>
</dbReference>
<dbReference type="PROSITE" id="PS01359">
    <property type="entry name" value="ZF_PHD_1"/>
    <property type="match status" value="1"/>
</dbReference>
<evidence type="ECO:0000259" key="5">
    <source>
        <dbReference type="PROSITE" id="PS50172"/>
    </source>
</evidence>
<dbReference type="SUPFAM" id="SSF57903">
    <property type="entry name" value="FYVE/PHD zinc finger"/>
    <property type="match status" value="1"/>
</dbReference>
<protein>
    <recommendedName>
        <fullName evidence="5">BRCT domain-containing protein</fullName>
    </recommendedName>
</protein>
<dbReference type="eggNOG" id="KOG0825">
    <property type="taxonomic scope" value="Eukaryota"/>
</dbReference>
<reference evidence="6" key="2">
    <citation type="submission" date="2018-05" db="EMBL/GenBank/DDBJ databases">
        <title>OgluRS3 (Oryza glumaepatula Reference Sequence Version 3).</title>
        <authorList>
            <person name="Zhang J."/>
            <person name="Kudrna D."/>
            <person name="Lee S."/>
            <person name="Talag J."/>
            <person name="Welchert J."/>
            <person name="Wing R.A."/>
        </authorList>
    </citation>
    <scope>NUCLEOTIDE SEQUENCE [LARGE SCALE GENOMIC DNA]</scope>
</reference>
<feature type="region of interest" description="Disordered" evidence="4">
    <location>
        <begin position="171"/>
        <end position="237"/>
    </location>
</feature>
<dbReference type="STRING" id="40148.A0A0E0AVA8"/>
<reference evidence="6" key="1">
    <citation type="submission" date="2015-04" db="UniProtKB">
        <authorList>
            <consortium name="EnsemblPlants"/>
        </authorList>
    </citation>
    <scope>IDENTIFICATION</scope>
</reference>
<accession>A0A0E0AVA8</accession>
<dbReference type="GO" id="GO:0008270">
    <property type="term" value="F:zinc ion binding"/>
    <property type="evidence" value="ECO:0007669"/>
    <property type="project" value="UniProtKB-KW"/>
</dbReference>
<dbReference type="Pfam" id="PF12738">
    <property type="entry name" value="PTCB-BRCT"/>
    <property type="match status" value="1"/>
</dbReference>
<dbReference type="SUPFAM" id="SSF52113">
    <property type="entry name" value="BRCT domain"/>
    <property type="match status" value="1"/>
</dbReference>
<dbReference type="InterPro" id="IPR011011">
    <property type="entry name" value="Znf_FYVE_PHD"/>
</dbReference>
<evidence type="ECO:0000256" key="1">
    <source>
        <dbReference type="ARBA" id="ARBA00022723"/>
    </source>
</evidence>
<keyword evidence="7" id="KW-1185">Reference proteome</keyword>
<name>A0A0E0AVA8_9ORYZ</name>
<dbReference type="EnsemblPlants" id="OGLUM08G15310.1">
    <property type="protein sequence ID" value="OGLUM08G15310.1"/>
    <property type="gene ID" value="OGLUM08G15310"/>
</dbReference>
<dbReference type="PROSITE" id="PS50172">
    <property type="entry name" value="BRCT"/>
    <property type="match status" value="1"/>
</dbReference>
<dbReference type="EnsemblPlants" id="OGLUM08G15310.2">
    <property type="protein sequence ID" value="OGLUM08G15310.2"/>
    <property type="gene ID" value="OGLUM08G15310"/>
</dbReference>
<dbReference type="Gramene" id="OGLUM08G15310.1">
    <property type="protein sequence ID" value="OGLUM08G15310.1"/>
    <property type="gene ID" value="OGLUM08G15310"/>
</dbReference>
<feature type="domain" description="BRCT" evidence="5">
    <location>
        <begin position="1"/>
        <end position="90"/>
    </location>
</feature>